<gene>
    <name evidence="1" type="ORF">CN97_03385</name>
</gene>
<reference evidence="1 2" key="1">
    <citation type="submission" date="2014-03" db="EMBL/GenBank/DDBJ databases">
        <title>Genome of Haematobacter massiliensis CCUG 47968.</title>
        <authorList>
            <person name="Wang D."/>
            <person name="Wang G."/>
        </authorList>
    </citation>
    <scope>NUCLEOTIDE SEQUENCE [LARGE SCALE GENOMIC DNA]</scope>
    <source>
        <strain evidence="1 2">CCUG 47968</strain>
    </source>
</reference>
<dbReference type="AlphaFoldDB" id="A0A086XWK5"/>
<dbReference type="EMBL" id="JGYG01000016">
    <property type="protein sequence ID" value="KFI26405.1"/>
    <property type="molecule type" value="Genomic_DNA"/>
</dbReference>
<accession>A0A086XWK5</accession>
<evidence type="ECO:0000313" key="1">
    <source>
        <dbReference type="EMBL" id="KFI26405.1"/>
    </source>
</evidence>
<dbReference type="eggNOG" id="ENOG503434U">
    <property type="taxonomic scope" value="Bacteria"/>
</dbReference>
<protein>
    <recommendedName>
        <fullName evidence="3">DUF2946 domain-containing protein</fullName>
    </recommendedName>
</protein>
<dbReference type="STRING" id="195105.CN97_03385"/>
<evidence type="ECO:0008006" key="3">
    <source>
        <dbReference type="Google" id="ProtNLM"/>
    </source>
</evidence>
<comment type="caution">
    <text evidence="1">The sequence shown here is derived from an EMBL/GenBank/DDBJ whole genome shotgun (WGS) entry which is preliminary data.</text>
</comment>
<organism evidence="1 2">
    <name type="scientific">Haematobacter massiliensis</name>
    <dbReference type="NCBI Taxonomy" id="195105"/>
    <lineage>
        <taxon>Bacteria</taxon>
        <taxon>Pseudomonadati</taxon>
        <taxon>Pseudomonadota</taxon>
        <taxon>Alphaproteobacteria</taxon>
        <taxon>Rhodobacterales</taxon>
        <taxon>Paracoccaceae</taxon>
        <taxon>Haematobacter</taxon>
    </lineage>
</organism>
<evidence type="ECO:0000313" key="2">
    <source>
        <dbReference type="Proteomes" id="UP000028826"/>
    </source>
</evidence>
<sequence>MRVLIPAAYLVAAILPVVALGEGRQQFQDDHAQMMAMAGHLAQMPGMGGADDVTQQLLCQQHCMFAAAAFPAPDRVPETVARSSDGEVGIVMLPTSLAIPPPGRPPKIAVI</sequence>
<proteinExistence type="predicted"/>
<keyword evidence="2" id="KW-1185">Reference proteome</keyword>
<name>A0A086XWK5_9RHOB</name>
<dbReference type="Proteomes" id="UP000028826">
    <property type="component" value="Unassembled WGS sequence"/>
</dbReference>